<name>A0AAV4WIP9_9ARAC</name>
<evidence type="ECO:0000313" key="3">
    <source>
        <dbReference type="Proteomes" id="UP001054837"/>
    </source>
</evidence>
<feature type="compositionally biased region" description="Basic and acidic residues" evidence="1">
    <location>
        <begin position="77"/>
        <end position="88"/>
    </location>
</feature>
<organism evidence="2 3">
    <name type="scientific">Caerostris darwini</name>
    <dbReference type="NCBI Taxonomy" id="1538125"/>
    <lineage>
        <taxon>Eukaryota</taxon>
        <taxon>Metazoa</taxon>
        <taxon>Ecdysozoa</taxon>
        <taxon>Arthropoda</taxon>
        <taxon>Chelicerata</taxon>
        <taxon>Arachnida</taxon>
        <taxon>Araneae</taxon>
        <taxon>Araneomorphae</taxon>
        <taxon>Entelegynae</taxon>
        <taxon>Araneoidea</taxon>
        <taxon>Araneidae</taxon>
        <taxon>Caerostris</taxon>
    </lineage>
</organism>
<evidence type="ECO:0000256" key="1">
    <source>
        <dbReference type="SAM" id="MobiDB-lite"/>
    </source>
</evidence>
<reference evidence="2 3" key="1">
    <citation type="submission" date="2021-06" db="EMBL/GenBank/DDBJ databases">
        <title>Caerostris darwini draft genome.</title>
        <authorList>
            <person name="Kono N."/>
            <person name="Arakawa K."/>
        </authorList>
    </citation>
    <scope>NUCLEOTIDE SEQUENCE [LARGE SCALE GENOMIC DNA]</scope>
</reference>
<evidence type="ECO:0008006" key="4">
    <source>
        <dbReference type="Google" id="ProtNLM"/>
    </source>
</evidence>
<protein>
    <recommendedName>
        <fullName evidence="4">Ycf15</fullName>
    </recommendedName>
</protein>
<gene>
    <name evidence="2" type="ORF">CDAR_548921</name>
</gene>
<feature type="region of interest" description="Disordered" evidence="1">
    <location>
        <begin position="54"/>
        <end position="88"/>
    </location>
</feature>
<evidence type="ECO:0000313" key="2">
    <source>
        <dbReference type="EMBL" id="GIY82517.1"/>
    </source>
</evidence>
<dbReference type="Proteomes" id="UP001054837">
    <property type="component" value="Unassembled WGS sequence"/>
</dbReference>
<comment type="caution">
    <text evidence="2">The sequence shown here is derived from an EMBL/GenBank/DDBJ whole genome shotgun (WGS) entry which is preliminary data.</text>
</comment>
<sequence>MTSPRIGVFISAGCSKKGISFTCSGIRTWDRPDPDPQEGRSSLLNIAPRKLSHERCESGMSTTSPLFFRGRRSPLLGEDHPHGTDSIKKKTLPCPYGVLRMVFPLRTVRKGRLTQLNTIFGSVNRDITTN</sequence>
<dbReference type="AlphaFoldDB" id="A0AAV4WIP9"/>
<accession>A0AAV4WIP9</accession>
<dbReference type="EMBL" id="BPLQ01014724">
    <property type="protein sequence ID" value="GIY82517.1"/>
    <property type="molecule type" value="Genomic_DNA"/>
</dbReference>
<keyword evidence="3" id="KW-1185">Reference proteome</keyword>
<proteinExistence type="predicted"/>